<dbReference type="OrthoDB" id="3405477at2"/>
<accession>A0A1A9BJ40</accession>
<proteinExistence type="predicted"/>
<reference evidence="5" key="1">
    <citation type="submission" date="2016-06" db="EMBL/GenBank/DDBJ databases">
        <authorList>
            <person name="Varghese N."/>
            <person name="Submissions Spin"/>
        </authorList>
    </citation>
    <scope>NUCLEOTIDE SEQUENCE [LARGE SCALE GENOMIC DNA]</scope>
    <source>
        <strain evidence="5">DSM 45794</strain>
    </source>
</reference>
<organism evidence="4 5">
    <name type="scientific">Micromonospora sediminicola</name>
    <dbReference type="NCBI Taxonomy" id="946078"/>
    <lineage>
        <taxon>Bacteria</taxon>
        <taxon>Bacillati</taxon>
        <taxon>Actinomycetota</taxon>
        <taxon>Actinomycetes</taxon>
        <taxon>Micromonosporales</taxon>
        <taxon>Micromonosporaceae</taxon>
        <taxon>Micromonospora</taxon>
    </lineage>
</organism>
<evidence type="ECO:0000256" key="3">
    <source>
        <dbReference type="SAM" id="SignalP"/>
    </source>
</evidence>
<feature type="region of interest" description="Disordered" evidence="1">
    <location>
        <begin position="411"/>
        <end position="435"/>
    </location>
</feature>
<keyword evidence="2" id="KW-0472">Membrane</keyword>
<evidence type="ECO:0000256" key="2">
    <source>
        <dbReference type="SAM" id="Phobius"/>
    </source>
</evidence>
<evidence type="ECO:0000313" key="5">
    <source>
        <dbReference type="Proteomes" id="UP000199558"/>
    </source>
</evidence>
<dbReference type="RefSeq" id="WP_091582761.1">
    <property type="nucleotide sequence ID" value="NZ_FLRH01000004.1"/>
</dbReference>
<keyword evidence="2" id="KW-1133">Transmembrane helix</keyword>
<feature type="compositionally biased region" description="Pro residues" evidence="1">
    <location>
        <begin position="89"/>
        <end position="117"/>
    </location>
</feature>
<evidence type="ECO:0000256" key="1">
    <source>
        <dbReference type="SAM" id="MobiDB-lite"/>
    </source>
</evidence>
<gene>
    <name evidence="4" type="ORF">GA0070622_6089</name>
</gene>
<dbReference type="PANTHER" id="PTHR23330">
    <property type="entry name" value="P300 TRANSCRIPTIONAL COFACTOR JMY-RELATED"/>
    <property type="match status" value="1"/>
</dbReference>
<sequence>MTRPRVRPARRVAHRRTLALFAPALLAAAATVVAVAPGWAAASPSPLAGVVHAAAPGDPGDPDGPGGEPGGDPTEPTPTGDPTTTAPEPTTPPPTEEAPPPTTPPAPVTTAPVPPTTAPVVPAPTTTAPTTTAPAPPPVVPPVQPPPPPPTQPAGGPLGVQVSTDDVVLTPDYWNADSTVTTLRVTVTNTGGRAEQISLGYSLPAGLTDAGTPGCAPAGGGNHRCGGWTAAPGARFSATIRVRVAADAWRAMPLSGVVQVTAVAPGATGAAYDDEGFAVLFPPGPPVPGISLRADEVLFDISGAPSTLTVRLGNTGEVDATGRVEVLLPAGVTVGAGDTGCAALAPDRARCELGSLPSGRTATLRLPVTASPEAQRMAPLAGAVIGRLDPRSGRDRQVQMSFRISAAAAQATPAAGAPTPTGSQGVLAAESRADDDESSVQRTAIALITVSGLLVVLALALATRSLRRRSEIGAPDPAGPSTAER</sequence>
<feature type="chain" id="PRO_5038988571" evidence="3">
    <location>
        <begin position="35"/>
        <end position="485"/>
    </location>
</feature>
<keyword evidence="2" id="KW-0812">Transmembrane</keyword>
<dbReference type="STRING" id="946078.GA0070622_6089"/>
<dbReference type="Proteomes" id="UP000199558">
    <property type="component" value="Unassembled WGS sequence"/>
</dbReference>
<feature type="region of interest" description="Disordered" evidence="1">
    <location>
        <begin position="51"/>
        <end position="161"/>
    </location>
</feature>
<dbReference type="PANTHER" id="PTHR23330:SF9">
    <property type="entry name" value="PROLINE-RICH PROTEIN 11"/>
    <property type="match status" value="1"/>
</dbReference>
<dbReference type="AlphaFoldDB" id="A0A1A9BJ40"/>
<feature type="compositionally biased region" description="Low complexity" evidence="1">
    <location>
        <begin position="118"/>
        <end position="133"/>
    </location>
</feature>
<keyword evidence="5" id="KW-1185">Reference proteome</keyword>
<name>A0A1A9BJ40_9ACTN</name>
<keyword evidence="3" id="KW-0732">Signal</keyword>
<feature type="compositionally biased region" description="Pro residues" evidence="1">
    <location>
        <begin position="134"/>
        <end position="152"/>
    </location>
</feature>
<dbReference type="EMBL" id="FLRH01000004">
    <property type="protein sequence ID" value="SBT68974.1"/>
    <property type="molecule type" value="Genomic_DNA"/>
</dbReference>
<feature type="transmembrane region" description="Helical" evidence="2">
    <location>
        <begin position="444"/>
        <end position="462"/>
    </location>
</feature>
<dbReference type="PRINTS" id="PR01217">
    <property type="entry name" value="PRICHEXTENSN"/>
</dbReference>
<feature type="compositionally biased region" description="Low complexity" evidence="1">
    <location>
        <begin position="411"/>
        <end position="425"/>
    </location>
</feature>
<evidence type="ECO:0000313" key="4">
    <source>
        <dbReference type="EMBL" id="SBT68974.1"/>
    </source>
</evidence>
<feature type="signal peptide" evidence="3">
    <location>
        <begin position="1"/>
        <end position="34"/>
    </location>
</feature>
<feature type="compositionally biased region" description="Low complexity" evidence="1">
    <location>
        <begin position="71"/>
        <end position="88"/>
    </location>
</feature>
<protein>
    <submittedName>
        <fullName evidence="4">Uncharacterized protein</fullName>
    </submittedName>
</protein>